<dbReference type="PROSITE" id="PS00198">
    <property type="entry name" value="4FE4S_FER_1"/>
    <property type="match status" value="1"/>
</dbReference>
<dbReference type="PROSITE" id="PS51379">
    <property type="entry name" value="4FE4S_FER_2"/>
    <property type="match status" value="1"/>
</dbReference>
<dbReference type="Gene3D" id="3.30.70.20">
    <property type="match status" value="1"/>
</dbReference>
<feature type="region of interest" description="Disordered" evidence="1">
    <location>
        <begin position="268"/>
        <end position="308"/>
    </location>
</feature>
<sequence>MTSFYRFLSEKQAKSEIPLFGFASVSEWEKETKYPVPPEFFPNNIYPEVETAIVIGVPVILPIIETTPSVYYNEHYHTLNAYLDSQALQISYFLNQKSMPTVPIPRDGYAGINALKKNPAAAFSHKHAAYHAGLGSFGRNNVILTKEYGPRVRFTTILTAASTEELGVPESVQASELKAFELKASETKKQNLCIDCMACARMCPAGAITDDKSKPYPISRIDKTKCTNHSGELGLEGISPCGVCIKVCPIGEDRILFNRKNISIYNEKSKNEKSKNENNENKNNKNENDENKEKLMNAWDHVRSYGTK</sequence>
<dbReference type="RefSeq" id="WP_316558077.1">
    <property type="nucleotide sequence ID" value="NZ_CP131059.1"/>
</dbReference>
<dbReference type="KEGG" id="mehf:MmiHf6_03810"/>
<protein>
    <recommendedName>
        <fullName evidence="2">4Fe-4S ferredoxin-type domain-containing protein</fullName>
    </recommendedName>
</protein>
<evidence type="ECO:0000313" key="3">
    <source>
        <dbReference type="EMBL" id="WNY23082.1"/>
    </source>
</evidence>
<reference evidence="3 4" key="1">
    <citation type="submission" date="2023-07" db="EMBL/GenBank/DDBJ databases">
        <title>Closed genoem sequence of Methanomicrococcus sp. Hf6.</title>
        <authorList>
            <person name="Poehlein A."/>
            <person name="Protasov E."/>
            <person name="Platt K."/>
            <person name="Reeh H."/>
            <person name="Daniel R."/>
            <person name="Brune A."/>
        </authorList>
    </citation>
    <scope>NUCLEOTIDE SEQUENCE [LARGE SCALE GENOMIC DNA]</scope>
    <source>
        <strain evidence="3 4">Hf6</strain>
    </source>
</reference>
<keyword evidence="4" id="KW-1185">Reference proteome</keyword>
<name>A0AA96UYQ2_9EURY</name>
<dbReference type="InterPro" id="IPR017896">
    <property type="entry name" value="4Fe4S_Fe-S-bd"/>
</dbReference>
<dbReference type="Pfam" id="PF12838">
    <property type="entry name" value="Fer4_7"/>
    <property type="match status" value="1"/>
</dbReference>
<feature type="domain" description="4Fe-4S ferredoxin-type" evidence="2">
    <location>
        <begin position="184"/>
        <end position="213"/>
    </location>
</feature>
<dbReference type="GO" id="GO:0016491">
    <property type="term" value="F:oxidoreductase activity"/>
    <property type="evidence" value="ECO:0007669"/>
    <property type="project" value="UniProtKB-ARBA"/>
</dbReference>
<dbReference type="PANTHER" id="PTHR42827:SF1">
    <property type="entry name" value="IRON-SULFUR CLUSTER-BINDING PROTEIN"/>
    <property type="match status" value="1"/>
</dbReference>
<dbReference type="EMBL" id="CP131059">
    <property type="protein sequence ID" value="WNY23082.1"/>
    <property type="molecule type" value="Genomic_DNA"/>
</dbReference>
<dbReference type="PANTHER" id="PTHR42827">
    <property type="entry name" value="IRON-SULFUR CLUSTER-BINDING PROTEIN-RELATED"/>
    <property type="match status" value="1"/>
</dbReference>
<proteinExistence type="predicted"/>
<dbReference type="SUPFAM" id="SSF54862">
    <property type="entry name" value="4Fe-4S ferredoxins"/>
    <property type="match status" value="1"/>
</dbReference>
<dbReference type="Proteomes" id="UP001302978">
    <property type="component" value="Chromosome"/>
</dbReference>
<dbReference type="InterPro" id="IPR017900">
    <property type="entry name" value="4Fe4S_Fe_S_CS"/>
</dbReference>
<dbReference type="AlphaFoldDB" id="A0AA96UYQ2"/>
<evidence type="ECO:0000259" key="2">
    <source>
        <dbReference type="PROSITE" id="PS51379"/>
    </source>
</evidence>
<accession>A0AA96UYQ2</accession>
<organism evidence="3 4">
    <name type="scientific">Methanimicrococcus hongohii</name>
    <dbReference type="NCBI Taxonomy" id="3028295"/>
    <lineage>
        <taxon>Archaea</taxon>
        <taxon>Methanobacteriati</taxon>
        <taxon>Methanobacteriota</taxon>
        <taxon>Stenosarchaea group</taxon>
        <taxon>Methanomicrobia</taxon>
        <taxon>Methanosarcinales</taxon>
        <taxon>Methanosarcinaceae</taxon>
        <taxon>Methanimicrococcus</taxon>
    </lineage>
</organism>
<gene>
    <name evidence="3" type="ORF">MmiHf6_03810</name>
</gene>
<evidence type="ECO:0000313" key="4">
    <source>
        <dbReference type="Proteomes" id="UP001302978"/>
    </source>
</evidence>
<evidence type="ECO:0000256" key="1">
    <source>
        <dbReference type="SAM" id="MobiDB-lite"/>
    </source>
</evidence>
<dbReference type="GeneID" id="85194853"/>